<keyword evidence="7" id="KW-1185">Reference proteome</keyword>
<evidence type="ECO:0000259" key="4">
    <source>
        <dbReference type="PROSITE" id="PS50213"/>
    </source>
</evidence>
<dbReference type="GO" id="GO:0007155">
    <property type="term" value="P:cell adhesion"/>
    <property type="evidence" value="ECO:0007669"/>
    <property type="project" value="TreeGrafter"/>
</dbReference>
<reference evidence="6" key="1">
    <citation type="submission" date="2023-08" db="EMBL/GenBank/DDBJ databases">
        <authorList>
            <person name="Alioto T."/>
            <person name="Alioto T."/>
            <person name="Gomez Garrido J."/>
        </authorList>
    </citation>
    <scope>NUCLEOTIDE SEQUENCE</scope>
</reference>
<keyword evidence="1 3" id="KW-0732">Signal</keyword>
<feature type="domain" description="FAS1" evidence="4">
    <location>
        <begin position="497"/>
        <end position="633"/>
    </location>
</feature>
<feature type="domain" description="FAS1" evidence="4">
    <location>
        <begin position="99"/>
        <end position="224"/>
    </location>
</feature>
<dbReference type="PANTHER" id="PTHR10900">
    <property type="entry name" value="PERIOSTIN-RELATED"/>
    <property type="match status" value="1"/>
</dbReference>
<dbReference type="InterPro" id="IPR036378">
    <property type="entry name" value="FAS1_dom_sf"/>
</dbReference>
<evidence type="ECO:0000256" key="3">
    <source>
        <dbReference type="SAM" id="SignalP"/>
    </source>
</evidence>
<dbReference type="Pfam" id="PF02469">
    <property type="entry name" value="Fasciclin"/>
    <property type="match status" value="4"/>
</dbReference>
<evidence type="ECO:0000313" key="6">
    <source>
        <dbReference type="EMBL" id="CAI9741635.1"/>
    </source>
</evidence>
<evidence type="ECO:0000256" key="2">
    <source>
        <dbReference type="ARBA" id="ARBA00023157"/>
    </source>
</evidence>
<keyword evidence="2" id="KW-1015">Disulfide bond</keyword>
<gene>
    <name evidence="6" type="ORF">OCTVUL_1B024157</name>
</gene>
<dbReference type="Gene3D" id="2.30.180.10">
    <property type="entry name" value="FAS1 domain"/>
    <property type="match status" value="4"/>
</dbReference>
<feature type="domain" description="FAS1" evidence="4">
    <location>
        <begin position="363"/>
        <end position="493"/>
    </location>
</feature>
<dbReference type="GO" id="GO:0050839">
    <property type="term" value="F:cell adhesion molecule binding"/>
    <property type="evidence" value="ECO:0007669"/>
    <property type="project" value="TreeGrafter"/>
</dbReference>
<protein>
    <submittedName>
        <fullName evidence="6">Growth factor-beta-induced ig-h3-like</fullName>
    </submittedName>
</protein>
<dbReference type="GO" id="GO:0030198">
    <property type="term" value="P:extracellular matrix organization"/>
    <property type="evidence" value="ECO:0007669"/>
    <property type="project" value="TreeGrafter"/>
</dbReference>
<dbReference type="SMART" id="SM00554">
    <property type="entry name" value="FAS1"/>
    <property type="match status" value="4"/>
</dbReference>
<dbReference type="GO" id="GO:0031012">
    <property type="term" value="C:extracellular matrix"/>
    <property type="evidence" value="ECO:0007669"/>
    <property type="project" value="TreeGrafter"/>
</dbReference>
<feature type="chain" id="PRO_5041438072" evidence="3">
    <location>
        <begin position="27"/>
        <end position="646"/>
    </location>
</feature>
<dbReference type="EMBL" id="OX597840">
    <property type="protein sequence ID" value="CAI9741635.1"/>
    <property type="molecule type" value="Genomic_DNA"/>
</dbReference>
<feature type="signal peptide" evidence="3">
    <location>
        <begin position="1"/>
        <end position="26"/>
    </location>
</feature>
<dbReference type="GO" id="GO:0005615">
    <property type="term" value="C:extracellular space"/>
    <property type="evidence" value="ECO:0007669"/>
    <property type="project" value="TreeGrafter"/>
</dbReference>
<feature type="domain" description="FAS1" evidence="4">
    <location>
        <begin position="230"/>
        <end position="359"/>
    </location>
</feature>
<feature type="domain" description="EMI" evidence="5">
    <location>
        <begin position="42"/>
        <end position="96"/>
    </location>
</feature>
<proteinExistence type="predicted"/>
<dbReference type="InterPro" id="IPR011489">
    <property type="entry name" value="EMI_domain"/>
</dbReference>
<organism evidence="6 7">
    <name type="scientific">Octopus vulgaris</name>
    <name type="common">Common octopus</name>
    <dbReference type="NCBI Taxonomy" id="6645"/>
    <lineage>
        <taxon>Eukaryota</taxon>
        <taxon>Metazoa</taxon>
        <taxon>Spiralia</taxon>
        <taxon>Lophotrochozoa</taxon>
        <taxon>Mollusca</taxon>
        <taxon>Cephalopoda</taxon>
        <taxon>Coleoidea</taxon>
        <taxon>Octopodiformes</taxon>
        <taxon>Octopoda</taxon>
        <taxon>Incirrata</taxon>
        <taxon>Octopodidae</taxon>
        <taxon>Octopus</taxon>
    </lineage>
</organism>
<dbReference type="FunFam" id="2.30.180.10:FF:000032">
    <property type="entry name" value="Fasciclin domain-containing protein, putative"/>
    <property type="match status" value="2"/>
</dbReference>
<dbReference type="InterPro" id="IPR000782">
    <property type="entry name" value="FAS1_domain"/>
</dbReference>
<dbReference type="PROSITE" id="PS50213">
    <property type="entry name" value="FAS1"/>
    <property type="match status" value="4"/>
</dbReference>
<dbReference type="InterPro" id="IPR050904">
    <property type="entry name" value="Adhesion/Biosynth-related"/>
</dbReference>
<accession>A0AA36FJT6</accession>
<dbReference type="PANTHER" id="PTHR10900:SF114">
    <property type="entry name" value="FAS1 DOMAIN-CONTAINING PROTEIN"/>
    <property type="match status" value="1"/>
</dbReference>
<evidence type="ECO:0000259" key="5">
    <source>
        <dbReference type="PROSITE" id="PS51041"/>
    </source>
</evidence>
<dbReference type="PROSITE" id="PS51041">
    <property type="entry name" value="EMI"/>
    <property type="match status" value="1"/>
</dbReference>
<evidence type="ECO:0000313" key="7">
    <source>
        <dbReference type="Proteomes" id="UP001162480"/>
    </source>
</evidence>
<dbReference type="Proteomes" id="UP001162480">
    <property type="component" value="Chromosome 27"/>
</dbReference>
<sequence length="646" mass="73058">MTLPLTQVFFLIVILTALTIVENVSARRRRELPYYLAKKNRDPNVCAVQEVTGTGDRYFPKCLARRVLRLCGRSTFVRLQCCPGYEKVDGQPGCAASLPLENLINTAENLRLQQFHSHASRPNFRRMLSANQAYTIFVPNDEAFSESIRTSGNVRPNRLLYHVVPGRLNFSDFQRTQEYETLFRNNKIRVNKYPNGVATVNCARITQPNYEATNGMIHVIDQVVEPYDGETVIALLSKQRDKFSKFLAMIREADLTRELTESNPLTVFAPTDDAIARLPPNVQKRLKKKRILKEFVKHHVVRKIICADAIVVSCGLTNMNGYRLRVSCQTDGHYVDGAKLVDHDMVGENGIVHAIENALLPDSVKDMVDLAADMKLEKFLDISDKAGLTTTMRSEEDYTIFAPTDEAFNSLSTEYMSALRTRPQLMKKLVNYHMVNGKVMSDQMVGQQDYASKSTVKIKVNVYRKGIMVDDARVMTSDRKSGNGVIHTIDKVLIPPEHTLMGLVQSDPTLSQFRQAIQAAGLNKLLDTENLQLTVLAPTNDAFDAMTRTQLNSLMSNPGLLEKHLQHHMVKRFVVPCGFQANTNYNMNSLQDETLRFSLDRTGKMRVFDLPMTPLNNNTMAVNGILYKINSFLHCECKDRQGMHGR</sequence>
<dbReference type="SUPFAM" id="SSF82153">
    <property type="entry name" value="FAS1 domain"/>
    <property type="match status" value="4"/>
</dbReference>
<evidence type="ECO:0000256" key="1">
    <source>
        <dbReference type="ARBA" id="ARBA00022729"/>
    </source>
</evidence>
<name>A0AA36FJT6_OCTVU</name>
<dbReference type="AlphaFoldDB" id="A0AA36FJT6"/>